<sequence>MTNELSTGSRLPSLTSLRFFLALVVVWYHVSFVSGLFDGALQQGLGAASPFAAGAVSGFFVLSGFVLTWAHRPSDRFRAFWRRRFWKLFPNHLLAWTAVLVFFAVTTADVPMTSPPGDSAGAAIANLLLVQVWIPYASIFSGFNTPAWSIAVELFFYALFPALLIVARRIPTHRLRGAWTALALLIVLMPLVATTVPGPKMYDWLPLNERSLWFIYVFPPVRLLEFMLGIVTARLLQTGTWPRVNRLVVAAAFLVFLAVLPALPPQYAMGSAIAPALAAVIAKTALADLEGRARLLPRPSLIALGEASYALYITHFPVMMAIRHLIGTDPNLTVGARFAIVLVVIGLSVALSLLVFRYFERPLMRRWSSGRNTSRPQAADSVPASAS</sequence>
<feature type="transmembrane region" description="Helical" evidence="1">
    <location>
        <begin position="269"/>
        <end position="289"/>
    </location>
</feature>
<feature type="transmembrane region" description="Helical" evidence="1">
    <location>
        <begin position="244"/>
        <end position="263"/>
    </location>
</feature>
<feature type="transmembrane region" description="Helical" evidence="1">
    <location>
        <begin position="211"/>
        <end position="232"/>
    </location>
</feature>
<evidence type="ECO:0000313" key="4">
    <source>
        <dbReference type="Proteomes" id="UP000285596"/>
    </source>
</evidence>
<gene>
    <name evidence="3" type="ORF">D3105_04865</name>
</gene>
<dbReference type="AlphaFoldDB" id="A0A423V4T9"/>
<keyword evidence="3" id="KW-0808">Transferase</keyword>
<dbReference type="GO" id="GO:0016747">
    <property type="term" value="F:acyltransferase activity, transferring groups other than amino-acyl groups"/>
    <property type="evidence" value="ECO:0007669"/>
    <property type="project" value="InterPro"/>
</dbReference>
<keyword evidence="1" id="KW-1133">Transmembrane helix</keyword>
<feature type="transmembrane region" description="Helical" evidence="1">
    <location>
        <begin position="48"/>
        <end position="69"/>
    </location>
</feature>
<dbReference type="GO" id="GO:0000271">
    <property type="term" value="P:polysaccharide biosynthetic process"/>
    <property type="evidence" value="ECO:0007669"/>
    <property type="project" value="TreeGrafter"/>
</dbReference>
<proteinExistence type="predicted"/>
<keyword evidence="1" id="KW-0472">Membrane</keyword>
<evidence type="ECO:0000259" key="2">
    <source>
        <dbReference type="Pfam" id="PF01757"/>
    </source>
</evidence>
<comment type="caution">
    <text evidence="3">The sequence shown here is derived from an EMBL/GenBank/DDBJ whole genome shotgun (WGS) entry which is preliminary data.</text>
</comment>
<keyword evidence="1" id="KW-0812">Transmembrane</keyword>
<dbReference type="InterPro" id="IPR050879">
    <property type="entry name" value="Acyltransferase_3"/>
</dbReference>
<protein>
    <submittedName>
        <fullName evidence="3">Acyltransferase</fullName>
    </submittedName>
</protein>
<reference evidence="3 4" key="1">
    <citation type="submission" date="2018-08" db="EMBL/GenBank/DDBJ databases">
        <title>Streptomyces globisporus 1912-4Crt, whole genome shotgun sequence.</title>
        <authorList>
            <person name="Matselyukh B."/>
        </authorList>
    </citation>
    <scope>NUCLEOTIDE SEQUENCE [LARGE SCALE GENOMIC DNA]</scope>
    <source>
        <strain evidence="3 4">1912-4Crt</strain>
    </source>
</reference>
<accession>A0A423V4T9</accession>
<name>A0A423V4T9_STRGL</name>
<dbReference type="EMBL" id="QWFA01000016">
    <property type="protein sequence ID" value="ROV69633.1"/>
    <property type="molecule type" value="Genomic_DNA"/>
</dbReference>
<dbReference type="PANTHER" id="PTHR23028:SF131">
    <property type="entry name" value="BLR2367 PROTEIN"/>
    <property type="match status" value="1"/>
</dbReference>
<feature type="transmembrane region" description="Helical" evidence="1">
    <location>
        <begin position="338"/>
        <end position="359"/>
    </location>
</feature>
<feature type="transmembrane region" description="Helical" evidence="1">
    <location>
        <begin position="20"/>
        <end position="41"/>
    </location>
</feature>
<feature type="transmembrane region" description="Helical" evidence="1">
    <location>
        <begin position="179"/>
        <end position="199"/>
    </location>
</feature>
<dbReference type="RefSeq" id="WP_118900326.1">
    <property type="nucleotide sequence ID" value="NZ_QWFA01000016.1"/>
</dbReference>
<dbReference type="InterPro" id="IPR002656">
    <property type="entry name" value="Acyl_transf_3_dom"/>
</dbReference>
<keyword evidence="3" id="KW-0012">Acyltransferase</keyword>
<organism evidence="3 4">
    <name type="scientific">Streptomyces globisporus</name>
    <dbReference type="NCBI Taxonomy" id="1908"/>
    <lineage>
        <taxon>Bacteria</taxon>
        <taxon>Bacillati</taxon>
        <taxon>Actinomycetota</taxon>
        <taxon>Actinomycetes</taxon>
        <taxon>Kitasatosporales</taxon>
        <taxon>Streptomycetaceae</taxon>
        <taxon>Streptomyces</taxon>
    </lineage>
</organism>
<feature type="transmembrane region" description="Helical" evidence="1">
    <location>
        <begin position="147"/>
        <end position="167"/>
    </location>
</feature>
<feature type="domain" description="Acyltransferase 3" evidence="2">
    <location>
        <begin position="13"/>
        <end position="353"/>
    </location>
</feature>
<feature type="transmembrane region" description="Helical" evidence="1">
    <location>
        <begin position="301"/>
        <end position="326"/>
    </location>
</feature>
<dbReference type="PANTHER" id="PTHR23028">
    <property type="entry name" value="ACETYLTRANSFERASE"/>
    <property type="match status" value="1"/>
</dbReference>
<evidence type="ECO:0000313" key="3">
    <source>
        <dbReference type="EMBL" id="ROV69633.1"/>
    </source>
</evidence>
<dbReference type="Proteomes" id="UP000285596">
    <property type="component" value="Unassembled WGS sequence"/>
</dbReference>
<dbReference type="Pfam" id="PF01757">
    <property type="entry name" value="Acyl_transf_3"/>
    <property type="match status" value="1"/>
</dbReference>
<evidence type="ECO:0000256" key="1">
    <source>
        <dbReference type="SAM" id="Phobius"/>
    </source>
</evidence>
<feature type="transmembrane region" description="Helical" evidence="1">
    <location>
        <begin position="89"/>
        <end position="108"/>
    </location>
</feature>
<dbReference type="GO" id="GO:0016020">
    <property type="term" value="C:membrane"/>
    <property type="evidence" value="ECO:0007669"/>
    <property type="project" value="TreeGrafter"/>
</dbReference>